<evidence type="ECO:0000259" key="8">
    <source>
        <dbReference type="PROSITE" id="PS50885"/>
    </source>
</evidence>
<evidence type="ECO:0000256" key="5">
    <source>
        <dbReference type="SAM" id="MobiDB-lite"/>
    </source>
</evidence>
<dbReference type="EMBL" id="SPUM01000047">
    <property type="protein sequence ID" value="TFW33020.1"/>
    <property type="molecule type" value="Genomic_DNA"/>
</dbReference>
<dbReference type="Proteomes" id="UP000297258">
    <property type="component" value="Unassembled WGS sequence"/>
</dbReference>
<dbReference type="PRINTS" id="PR00260">
    <property type="entry name" value="CHEMTRNSDUCR"/>
</dbReference>
<comment type="caution">
    <text evidence="9">The sequence shown here is derived from an EMBL/GenBank/DDBJ whole genome shotgun (WGS) entry which is preliminary data.</text>
</comment>
<keyword evidence="6" id="KW-1133">Transmembrane helix</keyword>
<feature type="transmembrane region" description="Helical" evidence="6">
    <location>
        <begin position="189"/>
        <end position="212"/>
    </location>
</feature>
<gene>
    <name evidence="9" type="ORF">E4O92_08800</name>
</gene>
<reference evidence="9 10" key="1">
    <citation type="submission" date="2019-03" db="EMBL/GenBank/DDBJ databases">
        <title>Draft genome of Massilia hortus sp. nov., a novel bacterial species of the Oxalobacteraceae family.</title>
        <authorList>
            <person name="Peta V."/>
            <person name="Raths R."/>
            <person name="Bucking H."/>
        </authorList>
    </citation>
    <scope>NUCLEOTIDE SEQUENCE [LARGE SCALE GENOMIC DNA]</scope>
    <source>
        <strain evidence="9 10">ONC3</strain>
    </source>
</reference>
<dbReference type="Pfam" id="PF00015">
    <property type="entry name" value="MCPsignal"/>
    <property type="match status" value="1"/>
</dbReference>
<dbReference type="PROSITE" id="PS50885">
    <property type="entry name" value="HAMP"/>
    <property type="match status" value="1"/>
</dbReference>
<dbReference type="InterPro" id="IPR024478">
    <property type="entry name" value="HlyB_4HB_MCP"/>
</dbReference>
<dbReference type="GO" id="GO:0007165">
    <property type="term" value="P:signal transduction"/>
    <property type="evidence" value="ECO:0007669"/>
    <property type="project" value="UniProtKB-KW"/>
</dbReference>
<dbReference type="GO" id="GO:0006935">
    <property type="term" value="P:chemotaxis"/>
    <property type="evidence" value="ECO:0007669"/>
    <property type="project" value="InterPro"/>
</dbReference>
<evidence type="ECO:0000256" key="2">
    <source>
        <dbReference type="ARBA" id="ARBA00029447"/>
    </source>
</evidence>
<organism evidence="9 10">
    <name type="scientific">Massilia horti</name>
    <dbReference type="NCBI Taxonomy" id="2562153"/>
    <lineage>
        <taxon>Bacteria</taxon>
        <taxon>Pseudomonadati</taxon>
        <taxon>Pseudomonadota</taxon>
        <taxon>Betaproteobacteria</taxon>
        <taxon>Burkholderiales</taxon>
        <taxon>Oxalobacteraceae</taxon>
        <taxon>Telluria group</taxon>
        <taxon>Massilia</taxon>
    </lineage>
</organism>
<dbReference type="InterPro" id="IPR003660">
    <property type="entry name" value="HAMP_dom"/>
</dbReference>
<evidence type="ECO:0000256" key="3">
    <source>
        <dbReference type="PROSITE-ProRule" id="PRU00284"/>
    </source>
</evidence>
<dbReference type="AlphaFoldDB" id="A0A4Y9T201"/>
<dbReference type="PANTHER" id="PTHR43531">
    <property type="entry name" value="PROTEIN ICFG"/>
    <property type="match status" value="1"/>
</dbReference>
<dbReference type="RefSeq" id="WP_135189401.1">
    <property type="nucleotide sequence ID" value="NZ_SPUM01000047.1"/>
</dbReference>
<evidence type="ECO:0000256" key="1">
    <source>
        <dbReference type="ARBA" id="ARBA00022481"/>
    </source>
</evidence>
<evidence type="ECO:0000256" key="6">
    <source>
        <dbReference type="SAM" id="Phobius"/>
    </source>
</evidence>
<dbReference type="SMART" id="SM00283">
    <property type="entry name" value="MA"/>
    <property type="match status" value="1"/>
</dbReference>
<dbReference type="InterPro" id="IPR051310">
    <property type="entry name" value="MCP_chemotaxis"/>
</dbReference>
<evidence type="ECO:0000256" key="4">
    <source>
        <dbReference type="SAM" id="Coils"/>
    </source>
</evidence>
<sequence>MLARLKIGPKLLLAPGVVLVLLVLLSSGAFYAMVHQNASLETIVQQRALHMRSADELVVTAQKAHASIYRLLSWISGSFPRARTEPLIRDIYNQHDAIDRSFIALANLTATSSGERRYVEQAAAAQKLYHRAVLDVIEIAAHDSSISANAMQKAEAAFVVVAQRLTELSRLEQQLSEDASESAAADFRLIAVLMPVVIVLSILLSLLITMAVRRSLLAEIRSIDAAAIDLASGDLTIKEREYGSDEIAQTSRALDASIRNLNGTLRTILESARSIGSASREITLGNANLHTRPGVRASLEQTASSMQELAATINLAADGAQVANQLAESASTVAQRGSNVVDRLASTLDSVKNRSQRVVEIVGMIDSFANQASTLALNAAVEAARAGEDGREFATTATEVRSLARRASLAAREVRELAAEAVAEIEDGTAWAAEAGSSIAHLADSVQQVGSIVNRISCASAEQASGISEVSQAIVQMDEMTQQNSQLVEEAAAAARSLQQQALTLSRAVAAFRLDEAVQAPVELAAATPRPKRGRRATDHPYLRLASSRD</sequence>
<evidence type="ECO:0000313" key="9">
    <source>
        <dbReference type="EMBL" id="TFW33020.1"/>
    </source>
</evidence>
<feature type="domain" description="Methyl-accepting transducer" evidence="7">
    <location>
        <begin position="297"/>
        <end position="499"/>
    </location>
</feature>
<feature type="compositionally biased region" description="Basic and acidic residues" evidence="5">
    <location>
        <begin position="536"/>
        <end position="550"/>
    </location>
</feature>
<keyword evidence="6" id="KW-0812">Transmembrane</keyword>
<evidence type="ECO:0000313" key="10">
    <source>
        <dbReference type="Proteomes" id="UP000297258"/>
    </source>
</evidence>
<keyword evidence="1" id="KW-0488">Methylation</keyword>
<dbReference type="SMART" id="SM00304">
    <property type="entry name" value="HAMP"/>
    <property type="match status" value="2"/>
</dbReference>
<dbReference type="Gene3D" id="6.10.340.10">
    <property type="match status" value="1"/>
</dbReference>
<keyword evidence="4" id="KW-0175">Coiled coil</keyword>
<comment type="similarity">
    <text evidence="2">Belongs to the methyl-accepting chemotaxis (MCP) protein family.</text>
</comment>
<keyword evidence="6" id="KW-0472">Membrane</keyword>
<keyword evidence="10" id="KW-1185">Reference proteome</keyword>
<keyword evidence="3" id="KW-0807">Transducer</keyword>
<name>A0A4Y9T201_9BURK</name>
<dbReference type="InterPro" id="IPR004090">
    <property type="entry name" value="Chemotax_Me-accpt_rcpt"/>
</dbReference>
<dbReference type="Gene3D" id="1.10.287.950">
    <property type="entry name" value="Methyl-accepting chemotaxis protein"/>
    <property type="match status" value="1"/>
</dbReference>
<dbReference type="Pfam" id="PF12729">
    <property type="entry name" value="4HB_MCP_1"/>
    <property type="match status" value="1"/>
</dbReference>
<accession>A0A4Y9T201</accession>
<proteinExistence type="inferred from homology"/>
<dbReference type="Pfam" id="PF00672">
    <property type="entry name" value="HAMP"/>
    <property type="match status" value="1"/>
</dbReference>
<dbReference type="InterPro" id="IPR004089">
    <property type="entry name" value="MCPsignal_dom"/>
</dbReference>
<dbReference type="OrthoDB" id="8768161at2"/>
<feature type="coiled-coil region" evidence="4">
    <location>
        <begin position="470"/>
        <end position="497"/>
    </location>
</feature>
<dbReference type="PROSITE" id="PS50111">
    <property type="entry name" value="CHEMOTAXIS_TRANSDUC_2"/>
    <property type="match status" value="1"/>
</dbReference>
<dbReference type="GO" id="GO:0004888">
    <property type="term" value="F:transmembrane signaling receptor activity"/>
    <property type="evidence" value="ECO:0007669"/>
    <property type="project" value="InterPro"/>
</dbReference>
<protein>
    <submittedName>
        <fullName evidence="9">HAMP domain-containing protein</fullName>
    </submittedName>
</protein>
<dbReference type="PANTHER" id="PTHR43531:SF14">
    <property type="entry name" value="METHYL-ACCEPTING CHEMOTAXIS PROTEIN I-RELATED"/>
    <property type="match status" value="1"/>
</dbReference>
<feature type="region of interest" description="Disordered" evidence="5">
    <location>
        <begin position="526"/>
        <end position="550"/>
    </location>
</feature>
<dbReference type="GO" id="GO:0005886">
    <property type="term" value="C:plasma membrane"/>
    <property type="evidence" value="ECO:0007669"/>
    <property type="project" value="TreeGrafter"/>
</dbReference>
<evidence type="ECO:0000259" key="7">
    <source>
        <dbReference type="PROSITE" id="PS50111"/>
    </source>
</evidence>
<dbReference type="SUPFAM" id="SSF58104">
    <property type="entry name" value="Methyl-accepting chemotaxis protein (MCP) signaling domain"/>
    <property type="match status" value="1"/>
</dbReference>
<feature type="domain" description="HAMP" evidence="8">
    <location>
        <begin position="214"/>
        <end position="266"/>
    </location>
</feature>